<evidence type="ECO:0000313" key="2">
    <source>
        <dbReference type="EMBL" id="EKF30689.1"/>
    </source>
</evidence>
<accession>K2MY12</accession>
<gene>
    <name evidence="2" type="ORF">MOQ_005496</name>
</gene>
<evidence type="ECO:0000313" key="3">
    <source>
        <dbReference type="Proteomes" id="UP000007350"/>
    </source>
</evidence>
<dbReference type="AlphaFoldDB" id="K2MY12"/>
<protein>
    <submittedName>
        <fullName evidence="2">Uncharacterized protein</fullName>
    </submittedName>
</protein>
<sequence>MYLLEQKLRVWRICCLSIYPFSPFCLISLGKVRARWAVWKTILGENNAIQARLAFIVGNGASDAKLTAATPADGSRLISGIATERWEDSSLNGRFANLRALQPPNFETQSLLPIVSGRPGGRGPSEGSSLLKKSAWAPTAPAASRTFGIEMLSVLRGGKGRATTFRCASPTLRSLGALLKSWNARPPDAKSCWRQLAPNSRNERHALVQESRASRVGGGGVGPGRSPHHSESSGRRTHRASQYGR</sequence>
<dbReference type="Proteomes" id="UP000007350">
    <property type="component" value="Unassembled WGS sequence"/>
</dbReference>
<name>K2MY12_TRYCR</name>
<evidence type="ECO:0000256" key="1">
    <source>
        <dbReference type="SAM" id="MobiDB-lite"/>
    </source>
</evidence>
<reference evidence="2 3" key="1">
    <citation type="journal article" date="2012" name="BMC Genomics">
        <title>Comparative genomic analysis of human infective Trypanosoma cruzi lineages with the bat-restricted subspecies T. cruzi marinkellei.</title>
        <authorList>
            <person name="Franzen O."/>
            <person name="Talavera-Lopez C."/>
            <person name="Ochaya S."/>
            <person name="Butler C.E."/>
            <person name="Messenger L.A."/>
            <person name="Lewis M.D."/>
            <person name="Llewellyn M.S."/>
            <person name="Marinkelle C.J."/>
            <person name="Tyler K.M."/>
            <person name="Miles M.A."/>
            <person name="Andersson B."/>
        </authorList>
    </citation>
    <scope>NUCLEOTIDE SEQUENCE [LARGE SCALE GENOMIC DNA]</scope>
    <source>
        <strain evidence="2 3">B7</strain>
    </source>
</reference>
<keyword evidence="3" id="KW-1185">Reference proteome</keyword>
<comment type="caution">
    <text evidence="2">The sequence shown here is derived from an EMBL/GenBank/DDBJ whole genome shotgun (WGS) entry which is preliminary data.</text>
</comment>
<proteinExistence type="predicted"/>
<feature type="region of interest" description="Disordered" evidence="1">
    <location>
        <begin position="200"/>
        <end position="245"/>
    </location>
</feature>
<dbReference type="EMBL" id="AHKC01011844">
    <property type="protein sequence ID" value="EKF30689.1"/>
    <property type="molecule type" value="Genomic_DNA"/>
</dbReference>
<organism evidence="2 3">
    <name type="scientific">Trypanosoma cruzi marinkellei</name>
    <dbReference type="NCBI Taxonomy" id="85056"/>
    <lineage>
        <taxon>Eukaryota</taxon>
        <taxon>Discoba</taxon>
        <taxon>Euglenozoa</taxon>
        <taxon>Kinetoplastea</taxon>
        <taxon>Metakinetoplastina</taxon>
        <taxon>Trypanosomatida</taxon>
        <taxon>Trypanosomatidae</taxon>
        <taxon>Trypanosoma</taxon>
        <taxon>Schizotrypanum</taxon>
    </lineage>
</organism>